<dbReference type="Proteomes" id="UP001163321">
    <property type="component" value="Chromosome 3"/>
</dbReference>
<organism evidence="1 2">
    <name type="scientific">Peronosclerospora sorghi</name>
    <dbReference type="NCBI Taxonomy" id="230839"/>
    <lineage>
        <taxon>Eukaryota</taxon>
        <taxon>Sar</taxon>
        <taxon>Stramenopiles</taxon>
        <taxon>Oomycota</taxon>
        <taxon>Peronosporomycetes</taxon>
        <taxon>Peronosporales</taxon>
        <taxon>Peronosporaceae</taxon>
        <taxon>Peronosclerospora</taxon>
    </lineage>
</organism>
<reference evidence="1 2" key="1">
    <citation type="journal article" date="2022" name="bioRxiv">
        <title>The genome of the oomycete Peronosclerospora sorghi, a cosmopolitan pathogen of maize and sorghum, is inflated with dispersed pseudogenes.</title>
        <authorList>
            <person name="Fletcher K."/>
            <person name="Martin F."/>
            <person name="Isakeit T."/>
            <person name="Cavanaugh K."/>
            <person name="Magill C."/>
            <person name="Michelmore R."/>
        </authorList>
    </citation>
    <scope>NUCLEOTIDE SEQUENCE [LARGE SCALE GENOMIC DNA]</scope>
    <source>
        <strain evidence="1">P6</strain>
    </source>
</reference>
<gene>
    <name evidence="1" type="ORF">PsorP6_008435</name>
</gene>
<proteinExistence type="predicted"/>
<dbReference type="EMBL" id="CM047582">
    <property type="protein sequence ID" value="KAI9914947.1"/>
    <property type="molecule type" value="Genomic_DNA"/>
</dbReference>
<comment type="caution">
    <text evidence="1">The sequence shown here is derived from an EMBL/GenBank/DDBJ whole genome shotgun (WGS) entry which is preliminary data.</text>
</comment>
<evidence type="ECO:0000313" key="2">
    <source>
        <dbReference type="Proteomes" id="UP001163321"/>
    </source>
</evidence>
<name>A0ACC0W886_9STRA</name>
<accession>A0ACC0W886</accession>
<keyword evidence="2" id="KW-1185">Reference proteome</keyword>
<sequence>MFPVGRQTAASTSSLNADAEDNDWLSVGKSFSGDKREPYVSDSSAFASQVCTSRQCKRKDEKKMKKSKEKKRRRKELTKLIPNENGSLSKPKKKSKSKKRSRSWNREHSPHLSIQRSRISRSRSYNRDKQMRPDFAKDIVAYGQEAKEQEDKLFEFDCDGDRENLFFGSTYVNDQPIYQLATGRDLLTGTWVTQVPLKHTSCKILEENLYSGRYFSQLARKMQTNGRQKRLFLAYSEKRQARAGVSDQLSCNQQDQTASKAVSPQHEMTFIPLDSALDSDELSCTYANSKNDDAPLLTNGQSVEQYLMEHSKRLNAAVHANPHSIDHWLDLIAFQEETIYLHTETKKMTSAMKSSIVKKQAAILAKAIDKNRDSQELHRVKLNMSLQALAHGDDSDLDAFQWQLENQLAEDLTNSELWLKLLRCRHQRFGTFSMQSVRDLYARTLTVLRTHSASTSSETAACLASGLSEKMKAVEGLSITLLDFHFLMCLFEKKTGYVERSIAQLQALFAFNMMLEKSDSNEEHLDMLQKFAMRWNDPGTIRLGEKCYEIMDLNIGVLGKNPPELSIAAFQDFITKNCVTTMDQVNPPAILRSEVHKQKLLSSVYDQQSSRTKESLSSEDSIRITNEIDSNSIDSAEVDDVEMTHSSTFVYSNLHGYRITIDKANDVKKYERILSELRGTEYVRARLTRLAEKEKRRRAALTAAQVQIEDQRANYDPVKNDDRFVQWLMHEEVKMQTEWAPLLCNNPLIEQQPERAILTEEIQPFLFAIPKAQHWRLVAELLHICGLNWRGEHSWQTCLPACESMYADNCTEYELFVAPIQAALDPQRAQCRNSTLFISPSDRVKLLENALLRDISVKAIVLRDPSKVAFIRRIFAQALEIFHDSDDNFESKLKCLWVGFEATVARTVAEHKESALAYCRRLSQHLAQKSENGDTDFDVVHAYAKLELALGNKRHVRYICENTLASLGNRTSYDASLARIIHRFVFLHSRLEMWPSSYTKETKTRVDRDLRMLRCLYTLWTVWQPAQSVDKEKETLDMIAKKHQIQTKKYLQELLMLDSSIETTLIARYRDELKLAFEHCAASNLAKQEQGKSKLLSHDKPSCWVGYCLHNLALVIYAYHGFEAACQEVRKALAHDDHRTCPQLAWAWTCLLDFMQQHQASGSFPILAPRQWRLSVSEAVETFPFNELFLRLFVDSEMGNTISHVHRQYFGRVEKRWRRHYDSPKLVEWLFALLCEFCRSERTAIIRRSMSNDDNATSSTCCLRHHWEMNTTAINRVRHIFENMVNQIETKGNALCWGLYMRFEIALGMVDAARKVLYRGIAACAWSKALYIDGLRVMRAYLNEDECQELIDFMEAKELNVRVERK</sequence>
<evidence type="ECO:0000313" key="1">
    <source>
        <dbReference type="EMBL" id="KAI9914947.1"/>
    </source>
</evidence>
<protein>
    <submittedName>
        <fullName evidence="1">Uncharacterized protein</fullName>
    </submittedName>
</protein>